<dbReference type="Proteomes" id="UP001595557">
    <property type="component" value="Unassembled WGS sequence"/>
</dbReference>
<keyword evidence="4" id="KW-0274">FAD</keyword>
<reference evidence="9" key="1">
    <citation type="journal article" date="2019" name="Int. J. Syst. Evol. Microbiol.">
        <title>The Global Catalogue of Microorganisms (GCM) 10K type strain sequencing project: providing services to taxonomists for standard genome sequencing and annotation.</title>
        <authorList>
            <consortium name="The Broad Institute Genomics Platform"/>
            <consortium name="The Broad Institute Genome Sequencing Center for Infectious Disease"/>
            <person name="Wu L."/>
            <person name="Ma J."/>
        </authorList>
    </citation>
    <scope>NUCLEOTIDE SEQUENCE [LARGE SCALE GENOMIC DNA]</scope>
    <source>
        <strain evidence="9">KCTC 52239</strain>
    </source>
</reference>
<dbReference type="InterPro" id="IPR006076">
    <property type="entry name" value="FAD-dep_OxRdtase"/>
</dbReference>
<dbReference type="SUPFAM" id="SSF51905">
    <property type="entry name" value="FAD/NAD(P)-binding domain"/>
    <property type="match status" value="1"/>
</dbReference>
<sequence>MFLDARQELVDLNRSADLVIVGSGHTGMLLAQELADVANVLIVESGGFGADDETDALNAGDVIGLPYPLASTRTRQFGGSSNLWAGFCTPFDRNDFEPRSWVPFSGWPFSADELAPFMERAALQLNLSCNMFDARQAANDGGCALPQEILGRASIWRFGAPTMRINQSGLARAMHENVSILLNATVVEIIVDAAGSEARRLLIRTLTGRQGSITAKQIVLACGGIETARLLLNSDRQMAGGLGNCHDVVGRFFMEHPHQHVATFAVDKEKDLAGLVSRVQSGRGDEIMFNLGISPQEQEDLRILNARAHIYRTPTMGDDEAPQLGVFAEQAPNPASKIILTNRCDALGMRRIALDWQLTDVDWRTFEETGGVLGAALEAAGLGCRLPVRWSRRDGASILHSNHHLGTARMAIDPTLGVVDADARLHGIDNLYIMSGAIFPTVSWANPTLTLLALTLRLAKHLKAKFIPPELQAGSNT</sequence>
<dbReference type="PANTHER" id="PTHR42784">
    <property type="entry name" value="PYRANOSE 2-OXIDASE"/>
    <property type="match status" value="1"/>
</dbReference>
<feature type="domain" description="FAD dependent oxidoreductase" evidence="6">
    <location>
        <begin position="17"/>
        <end position="228"/>
    </location>
</feature>
<feature type="domain" description="Glucose-methanol-choline oxidoreductase C-terminal" evidence="7">
    <location>
        <begin position="335"/>
        <end position="454"/>
    </location>
</feature>
<evidence type="ECO:0000313" key="9">
    <source>
        <dbReference type="Proteomes" id="UP001595557"/>
    </source>
</evidence>
<evidence type="ECO:0000256" key="5">
    <source>
        <dbReference type="ARBA" id="ARBA00023002"/>
    </source>
</evidence>
<evidence type="ECO:0000313" key="8">
    <source>
        <dbReference type="EMBL" id="MFC3166597.1"/>
    </source>
</evidence>
<name>A0ABV7IDK0_9RHOB</name>
<protein>
    <submittedName>
        <fullName evidence="8">FAD-dependent oxidoreductase</fullName>
    </submittedName>
</protein>
<evidence type="ECO:0000256" key="3">
    <source>
        <dbReference type="ARBA" id="ARBA00022630"/>
    </source>
</evidence>
<dbReference type="RefSeq" id="WP_207466398.1">
    <property type="nucleotide sequence ID" value="NZ_JAFNAW010000008.1"/>
</dbReference>
<accession>A0ABV7IDK0</accession>
<keyword evidence="5" id="KW-0560">Oxidoreductase</keyword>
<gene>
    <name evidence="8" type="ORF">ACFOD7_00860</name>
</gene>
<dbReference type="Pfam" id="PF05199">
    <property type="entry name" value="GMC_oxred_C"/>
    <property type="match status" value="1"/>
</dbReference>
<keyword evidence="9" id="KW-1185">Reference proteome</keyword>
<proteinExistence type="inferred from homology"/>
<evidence type="ECO:0000256" key="1">
    <source>
        <dbReference type="ARBA" id="ARBA00001974"/>
    </source>
</evidence>
<evidence type="ECO:0000259" key="6">
    <source>
        <dbReference type="Pfam" id="PF01266"/>
    </source>
</evidence>
<dbReference type="InterPro" id="IPR007867">
    <property type="entry name" value="GMC_OxRtase_C"/>
</dbReference>
<comment type="similarity">
    <text evidence="2">Belongs to the GMC oxidoreductase family.</text>
</comment>
<dbReference type="InterPro" id="IPR051473">
    <property type="entry name" value="P2Ox-like"/>
</dbReference>
<keyword evidence="3" id="KW-0285">Flavoprotein</keyword>
<dbReference type="PANTHER" id="PTHR42784:SF1">
    <property type="entry name" value="PYRANOSE 2-OXIDASE"/>
    <property type="match status" value="1"/>
</dbReference>
<dbReference type="Gene3D" id="3.50.50.60">
    <property type="entry name" value="FAD/NAD(P)-binding domain"/>
    <property type="match status" value="2"/>
</dbReference>
<comment type="cofactor">
    <cofactor evidence="1">
        <name>FAD</name>
        <dbReference type="ChEBI" id="CHEBI:57692"/>
    </cofactor>
</comment>
<dbReference type="Pfam" id="PF01266">
    <property type="entry name" value="DAO"/>
    <property type="match status" value="1"/>
</dbReference>
<evidence type="ECO:0000256" key="2">
    <source>
        <dbReference type="ARBA" id="ARBA00010790"/>
    </source>
</evidence>
<evidence type="ECO:0000259" key="7">
    <source>
        <dbReference type="Pfam" id="PF05199"/>
    </source>
</evidence>
<comment type="caution">
    <text evidence="8">The sequence shown here is derived from an EMBL/GenBank/DDBJ whole genome shotgun (WGS) entry which is preliminary data.</text>
</comment>
<organism evidence="8 9">
    <name type="scientific">Paracoccus fontiphilus</name>
    <dbReference type="NCBI Taxonomy" id="1815556"/>
    <lineage>
        <taxon>Bacteria</taxon>
        <taxon>Pseudomonadati</taxon>
        <taxon>Pseudomonadota</taxon>
        <taxon>Alphaproteobacteria</taxon>
        <taxon>Rhodobacterales</taxon>
        <taxon>Paracoccaceae</taxon>
        <taxon>Paracoccus</taxon>
    </lineage>
</organism>
<evidence type="ECO:0000256" key="4">
    <source>
        <dbReference type="ARBA" id="ARBA00022827"/>
    </source>
</evidence>
<dbReference type="InterPro" id="IPR036188">
    <property type="entry name" value="FAD/NAD-bd_sf"/>
</dbReference>
<dbReference type="EMBL" id="JBHRTE010000004">
    <property type="protein sequence ID" value="MFC3166597.1"/>
    <property type="molecule type" value="Genomic_DNA"/>
</dbReference>